<gene>
    <name evidence="1" type="ORF">GCM10011391_03160</name>
</gene>
<dbReference type="Gene3D" id="3.40.720.10">
    <property type="entry name" value="Alkaline Phosphatase, subunit A"/>
    <property type="match status" value="1"/>
</dbReference>
<dbReference type="InterPro" id="IPR017850">
    <property type="entry name" value="Alkaline_phosphatase_core_sf"/>
</dbReference>
<evidence type="ECO:0000313" key="2">
    <source>
        <dbReference type="Proteomes" id="UP000628775"/>
    </source>
</evidence>
<sequence length="89" mass="10474">MGDYFRDAGYQTFYKGKWHLPDGDILIPATHNAYPNYNTQNGYPLPKKERIYRDANRLDDYGFTGWIGPEPHGTDPRNRFIGTYWVQRS</sequence>
<dbReference type="Proteomes" id="UP000628775">
    <property type="component" value="Unassembled WGS sequence"/>
</dbReference>
<comment type="caution">
    <text evidence="1">The sequence shown here is derived from an EMBL/GenBank/DDBJ whole genome shotgun (WGS) entry which is preliminary data.</text>
</comment>
<protein>
    <submittedName>
        <fullName evidence="1">Uncharacterized protein</fullName>
    </submittedName>
</protein>
<evidence type="ECO:0000313" key="1">
    <source>
        <dbReference type="EMBL" id="GGE28020.1"/>
    </source>
</evidence>
<dbReference type="AlphaFoldDB" id="A0A8J2VJ24"/>
<accession>A0A8J2VJ24</accession>
<name>A0A8J2VJ24_9BACL</name>
<reference evidence="1" key="1">
    <citation type="journal article" date="2014" name="Int. J. Syst. Evol. Microbiol.">
        <title>Complete genome sequence of Corynebacterium casei LMG S-19264T (=DSM 44701T), isolated from a smear-ripened cheese.</title>
        <authorList>
            <consortium name="US DOE Joint Genome Institute (JGI-PGF)"/>
            <person name="Walter F."/>
            <person name="Albersmeier A."/>
            <person name="Kalinowski J."/>
            <person name="Ruckert C."/>
        </authorList>
    </citation>
    <scope>NUCLEOTIDE SEQUENCE</scope>
    <source>
        <strain evidence="1">CGMCC 1.15371</strain>
    </source>
</reference>
<dbReference type="EMBL" id="BMIR01000001">
    <property type="protein sequence ID" value="GGE28020.1"/>
    <property type="molecule type" value="Genomic_DNA"/>
</dbReference>
<proteinExistence type="predicted"/>
<keyword evidence="2" id="KW-1185">Reference proteome</keyword>
<dbReference type="SUPFAM" id="SSF53649">
    <property type="entry name" value="Alkaline phosphatase-like"/>
    <property type="match status" value="1"/>
</dbReference>
<organism evidence="1 2">
    <name type="scientific">Pullulanibacillus camelliae</name>
    <dbReference type="NCBI Taxonomy" id="1707096"/>
    <lineage>
        <taxon>Bacteria</taxon>
        <taxon>Bacillati</taxon>
        <taxon>Bacillota</taxon>
        <taxon>Bacilli</taxon>
        <taxon>Bacillales</taxon>
        <taxon>Sporolactobacillaceae</taxon>
        <taxon>Pullulanibacillus</taxon>
    </lineage>
</organism>
<reference evidence="1" key="2">
    <citation type="submission" date="2020-09" db="EMBL/GenBank/DDBJ databases">
        <authorList>
            <person name="Sun Q."/>
            <person name="Zhou Y."/>
        </authorList>
    </citation>
    <scope>NUCLEOTIDE SEQUENCE</scope>
    <source>
        <strain evidence="1">CGMCC 1.15371</strain>
    </source>
</reference>